<dbReference type="Pfam" id="PF03556">
    <property type="entry name" value="Cullin_binding"/>
    <property type="match status" value="1"/>
</dbReference>
<evidence type="ECO:0000313" key="4">
    <source>
        <dbReference type="Proteomes" id="UP000634136"/>
    </source>
</evidence>
<evidence type="ECO:0000256" key="1">
    <source>
        <dbReference type="RuleBase" id="RU410713"/>
    </source>
</evidence>
<dbReference type="Proteomes" id="UP000634136">
    <property type="component" value="Unassembled WGS sequence"/>
</dbReference>
<gene>
    <name evidence="3" type="ORF">G2W53_025981</name>
</gene>
<organism evidence="3 4">
    <name type="scientific">Senna tora</name>
    <dbReference type="NCBI Taxonomy" id="362788"/>
    <lineage>
        <taxon>Eukaryota</taxon>
        <taxon>Viridiplantae</taxon>
        <taxon>Streptophyta</taxon>
        <taxon>Embryophyta</taxon>
        <taxon>Tracheophyta</taxon>
        <taxon>Spermatophyta</taxon>
        <taxon>Magnoliopsida</taxon>
        <taxon>eudicotyledons</taxon>
        <taxon>Gunneridae</taxon>
        <taxon>Pentapetalae</taxon>
        <taxon>rosids</taxon>
        <taxon>fabids</taxon>
        <taxon>Fabales</taxon>
        <taxon>Fabaceae</taxon>
        <taxon>Caesalpinioideae</taxon>
        <taxon>Cassia clade</taxon>
        <taxon>Senna</taxon>
    </lineage>
</organism>
<sequence>MYYSVCEVNFSEFSCFYEFVFFMCRENGQKNITVSRAITAWKLVLAGRFSLLHQWCDFVEKTQRYNITEDTWQQVLSFSLCTHENLDGYDPQGAWPILIDEFVEHMYRSSELSYNNSCLQCNCGDPESQTCIVEDLLPGMKRLSGLKRKTPQDIEKDDLESLYTPISHTADLSPLKRSRVVNWEDNSRGSTIEDCMGMARQNSSVCSSKSQCAVEGCLSKGFAGLLSTRSFV</sequence>
<dbReference type="GO" id="GO:0031624">
    <property type="term" value="F:ubiquitin conjugating enzyme binding"/>
    <property type="evidence" value="ECO:0007669"/>
    <property type="project" value="TreeGrafter"/>
</dbReference>
<reference evidence="3" key="1">
    <citation type="submission" date="2020-09" db="EMBL/GenBank/DDBJ databases">
        <title>Genome-Enabled Discovery of Anthraquinone Biosynthesis in Senna tora.</title>
        <authorList>
            <person name="Kang S.-H."/>
            <person name="Pandey R.P."/>
            <person name="Lee C.-M."/>
            <person name="Sim J.-S."/>
            <person name="Jeong J.-T."/>
            <person name="Choi B.-S."/>
            <person name="Jung M."/>
            <person name="Ginzburg D."/>
            <person name="Zhao K."/>
            <person name="Won S.Y."/>
            <person name="Oh T.-J."/>
            <person name="Yu Y."/>
            <person name="Kim N.-H."/>
            <person name="Lee O.R."/>
            <person name="Lee T.-H."/>
            <person name="Bashyal P."/>
            <person name="Kim T.-S."/>
            <person name="Lee W.-H."/>
            <person name="Kawkins C."/>
            <person name="Kim C.-K."/>
            <person name="Kim J.S."/>
            <person name="Ahn B.O."/>
            <person name="Rhee S.Y."/>
            <person name="Sohng J.K."/>
        </authorList>
    </citation>
    <scope>NUCLEOTIDE SEQUENCE</scope>
    <source>
        <tissue evidence="3">Leaf</tissue>
    </source>
</reference>
<dbReference type="OrthoDB" id="286637at2759"/>
<dbReference type="GO" id="GO:0032182">
    <property type="term" value="F:ubiquitin-like protein binding"/>
    <property type="evidence" value="ECO:0007669"/>
    <property type="project" value="TreeGrafter"/>
</dbReference>
<dbReference type="Gene3D" id="1.10.238.200">
    <property type="entry name" value="Cullin, PONY binding domain"/>
    <property type="match status" value="1"/>
</dbReference>
<dbReference type="GO" id="GO:0045116">
    <property type="term" value="P:protein neddylation"/>
    <property type="evidence" value="ECO:0007669"/>
    <property type="project" value="TreeGrafter"/>
</dbReference>
<protein>
    <recommendedName>
        <fullName evidence="1">Defective in cullin neddylation protein</fullName>
    </recommendedName>
</protein>
<dbReference type="GO" id="GO:0000151">
    <property type="term" value="C:ubiquitin ligase complex"/>
    <property type="evidence" value="ECO:0007669"/>
    <property type="project" value="TreeGrafter"/>
</dbReference>
<dbReference type="PROSITE" id="PS51229">
    <property type="entry name" value="DCUN1"/>
    <property type="match status" value="1"/>
</dbReference>
<comment type="caution">
    <text evidence="3">The sequence shown here is derived from an EMBL/GenBank/DDBJ whole genome shotgun (WGS) entry which is preliminary data.</text>
</comment>
<accession>A0A834TFY0</accession>
<dbReference type="PANTHER" id="PTHR12281:SF31">
    <property type="entry name" value="DCN1-LIKE PROTEIN 3"/>
    <property type="match status" value="1"/>
</dbReference>
<dbReference type="InterPro" id="IPR005176">
    <property type="entry name" value="PONY_dom"/>
</dbReference>
<name>A0A834TFY0_9FABA</name>
<dbReference type="InterPro" id="IPR014764">
    <property type="entry name" value="DCN-prot"/>
</dbReference>
<dbReference type="EMBL" id="JAAIUW010000008">
    <property type="protein sequence ID" value="KAF7820526.1"/>
    <property type="molecule type" value="Genomic_DNA"/>
</dbReference>
<dbReference type="AlphaFoldDB" id="A0A834TFY0"/>
<dbReference type="InterPro" id="IPR042460">
    <property type="entry name" value="DCN1-like_PONY"/>
</dbReference>
<feature type="domain" description="DCUN1" evidence="2">
    <location>
        <begin position="1"/>
        <end position="107"/>
    </location>
</feature>
<keyword evidence="4" id="KW-1185">Reference proteome</keyword>
<dbReference type="FunFam" id="1.10.238.200:FF:000006">
    <property type="entry name" value="Defective in cullin neddylation protein"/>
    <property type="match status" value="1"/>
</dbReference>
<dbReference type="GO" id="GO:0097602">
    <property type="term" value="F:cullin family protein binding"/>
    <property type="evidence" value="ECO:0007669"/>
    <property type="project" value="TreeGrafter"/>
</dbReference>
<evidence type="ECO:0000313" key="3">
    <source>
        <dbReference type="EMBL" id="KAF7820526.1"/>
    </source>
</evidence>
<proteinExistence type="predicted"/>
<evidence type="ECO:0000259" key="2">
    <source>
        <dbReference type="PROSITE" id="PS51229"/>
    </source>
</evidence>
<comment type="function">
    <text evidence="1">Neddylation of cullins play an essential role in the regulation of SCF-type complexes activity.</text>
</comment>
<dbReference type="PANTHER" id="PTHR12281">
    <property type="entry name" value="RP42 RELATED"/>
    <property type="match status" value="1"/>
</dbReference>